<name>A0A0C3NX92_PISTI</name>
<evidence type="ECO:0000313" key="2">
    <source>
        <dbReference type="Proteomes" id="UP000054217"/>
    </source>
</evidence>
<keyword evidence="2" id="KW-1185">Reference proteome</keyword>
<dbReference type="InParanoid" id="A0A0C3NX92"/>
<accession>A0A0C3NX92</accession>
<reference evidence="1 2" key="1">
    <citation type="submission" date="2014-04" db="EMBL/GenBank/DDBJ databases">
        <authorList>
            <consortium name="DOE Joint Genome Institute"/>
            <person name="Kuo A."/>
            <person name="Kohler A."/>
            <person name="Costa M.D."/>
            <person name="Nagy L.G."/>
            <person name="Floudas D."/>
            <person name="Copeland A."/>
            <person name="Barry K.W."/>
            <person name="Cichocki N."/>
            <person name="Veneault-Fourrey C."/>
            <person name="LaButti K."/>
            <person name="Lindquist E.A."/>
            <person name="Lipzen A."/>
            <person name="Lundell T."/>
            <person name="Morin E."/>
            <person name="Murat C."/>
            <person name="Sun H."/>
            <person name="Tunlid A."/>
            <person name="Henrissat B."/>
            <person name="Grigoriev I.V."/>
            <person name="Hibbett D.S."/>
            <person name="Martin F."/>
            <person name="Nordberg H.P."/>
            <person name="Cantor M.N."/>
            <person name="Hua S.X."/>
        </authorList>
    </citation>
    <scope>NUCLEOTIDE SEQUENCE [LARGE SCALE GENOMIC DNA]</scope>
    <source>
        <strain evidence="1 2">Marx 270</strain>
    </source>
</reference>
<dbReference type="EMBL" id="KN832000">
    <property type="protein sequence ID" value="KIN99935.1"/>
    <property type="molecule type" value="Genomic_DNA"/>
</dbReference>
<dbReference type="AlphaFoldDB" id="A0A0C3NX92"/>
<organism evidence="1 2">
    <name type="scientific">Pisolithus tinctorius Marx 270</name>
    <dbReference type="NCBI Taxonomy" id="870435"/>
    <lineage>
        <taxon>Eukaryota</taxon>
        <taxon>Fungi</taxon>
        <taxon>Dikarya</taxon>
        <taxon>Basidiomycota</taxon>
        <taxon>Agaricomycotina</taxon>
        <taxon>Agaricomycetes</taxon>
        <taxon>Agaricomycetidae</taxon>
        <taxon>Boletales</taxon>
        <taxon>Sclerodermatineae</taxon>
        <taxon>Pisolithaceae</taxon>
        <taxon>Pisolithus</taxon>
    </lineage>
</organism>
<dbReference type="Proteomes" id="UP000054217">
    <property type="component" value="Unassembled WGS sequence"/>
</dbReference>
<evidence type="ECO:0000313" key="1">
    <source>
        <dbReference type="EMBL" id="KIN99935.1"/>
    </source>
</evidence>
<reference evidence="2" key="2">
    <citation type="submission" date="2015-01" db="EMBL/GenBank/DDBJ databases">
        <title>Evolutionary Origins and Diversification of the Mycorrhizal Mutualists.</title>
        <authorList>
            <consortium name="DOE Joint Genome Institute"/>
            <consortium name="Mycorrhizal Genomics Consortium"/>
            <person name="Kohler A."/>
            <person name="Kuo A."/>
            <person name="Nagy L.G."/>
            <person name="Floudas D."/>
            <person name="Copeland A."/>
            <person name="Barry K.W."/>
            <person name="Cichocki N."/>
            <person name="Veneault-Fourrey C."/>
            <person name="LaButti K."/>
            <person name="Lindquist E.A."/>
            <person name="Lipzen A."/>
            <person name="Lundell T."/>
            <person name="Morin E."/>
            <person name="Murat C."/>
            <person name="Riley R."/>
            <person name="Ohm R."/>
            <person name="Sun H."/>
            <person name="Tunlid A."/>
            <person name="Henrissat B."/>
            <person name="Grigoriev I.V."/>
            <person name="Hibbett D.S."/>
            <person name="Martin F."/>
        </authorList>
    </citation>
    <scope>NUCLEOTIDE SEQUENCE [LARGE SCALE GENOMIC DNA]</scope>
    <source>
        <strain evidence="2">Marx 270</strain>
    </source>
</reference>
<proteinExistence type="predicted"/>
<dbReference type="HOGENOM" id="CLU_2832229_0_0_1"/>
<sequence>MTSGSTIYEVTTYVRVATQIERVCAQEHPVRGQLWVFVRPLDLGLAHLRADPLSEMPDRGYLNCCP</sequence>
<gene>
    <name evidence="1" type="ORF">M404DRAFT_1004247</name>
</gene>
<protein>
    <submittedName>
        <fullName evidence="1">Uncharacterized protein</fullName>
    </submittedName>
</protein>